<dbReference type="RefSeq" id="WP_304385275.1">
    <property type="nucleotide sequence ID" value="NZ_JAUPBL010000040.1"/>
</dbReference>
<accession>A0ABT8YVA0</accession>
<keyword evidence="3" id="KW-1185">Reference proteome</keyword>
<gene>
    <name evidence="2" type="ORF">Q5M86_03455</name>
</gene>
<dbReference type="Pfam" id="PF13181">
    <property type="entry name" value="TPR_8"/>
    <property type="match status" value="1"/>
</dbReference>
<dbReference type="Proteomes" id="UP001175147">
    <property type="component" value="Unassembled WGS sequence"/>
</dbReference>
<name>A0ABT8YVA0_9SPIR</name>
<dbReference type="Gene3D" id="1.25.40.10">
    <property type="entry name" value="Tetratricopeptide repeat domain"/>
    <property type="match status" value="1"/>
</dbReference>
<organism evidence="2 3">
    <name type="scientific">Brachyspira innocens</name>
    <dbReference type="NCBI Taxonomy" id="13264"/>
    <lineage>
        <taxon>Bacteria</taxon>
        <taxon>Pseudomonadati</taxon>
        <taxon>Spirochaetota</taxon>
        <taxon>Spirochaetia</taxon>
        <taxon>Brachyspirales</taxon>
        <taxon>Brachyspiraceae</taxon>
        <taxon>Brachyspira</taxon>
    </lineage>
</organism>
<evidence type="ECO:0000313" key="2">
    <source>
        <dbReference type="EMBL" id="MDO7019829.1"/>
    </source>
</evidence>
<comment type="caution">
    <text evidence="2">The sequence shown here is derived from an EMBL/GenBank/DDBJ whole genome shotgun (WGS) entry which is preliminary data.</text>
</comment>
<keyword evidence="1" id="KW-0802">TPR repeat</keyword>
<evidence type="ECO:0000313" key="3">
    <source>
        <dbReference type="Proteomes" id="UP001175147"/>
    </source>
</evidence>
<dbReference type="SUPFAM" id="SSF48452">
    <property type="entry name" value="TPR-like"/>
    <property type="match status" value="1"/>
</dbReference>
<protein>
    <recommendedName>
        <fullName evidence="4">TPR domain-containing protein</fullName>
    </recommendedName>
</protein>
<proteinExistence type="predicted"/>
<dbReference type="InterPro" id="IPR019734">
    <property type="entry name" value="TPR_rpt"/>
</dbReference>
<reference evidence="2" key="1">
    <citation type="submission" date="2023-07" db="EMBL/GenBank/DDBJ databases">
        <title>Mucosal microbiota of week-old chicken and adult hens.</title>
        <authorList>
            <person name="Volf J."/>
            <person name="Karasova D."/>
            <person name="Crhanova M."/>
            <person name="Faldynova M."/>
            <person name="Prikrylova H."/>
            <person name="Zeman M."/>
            <person name="Babak V."/>
            <person name="Rajova J."/>
            <person name="Rychlik I."/>
        </authorList>
    </citation>
    <scope>NUCLEOTIDE SEQUENCE</scope>
    <source>
        <strain evidence="2">ET902</strain>
    </source>
</reference>
<sequence length="398" mass="47524">MIKKIIIIFLIIVLYASAEKRIIIFETSYSNNYTLYTVNDLVKKNIFLYSDFDIVPNNNIKTDNYKSIKSKIKELTLINNADVSVTYDILRYKKEFILNYVIFDKSKSGMWLEKRLYSKEDKLFESINQMLKDIYDYTSVRHDKVYIKEDEYISLIGYYSQKIYEAEDSKNIYDVFFNFYKDNIYFNVDYLDYLVFKSDRTAVDNIKIMTDNMNKKLDKNNHYYLSALGDYYYSRYKVNVIPDDIELSIENYIKAIEAKKNNYIYYKKLANAYILKNDYDNAARSYNMAIEIYDKDIALIKDAVYLLKRDMNKNGNLVIEYLKKIIDVNKNDDEALENLAQIYDTLGDKYNSEIYYNKLLDAVNYNLYIINNESPNPVLYDKYMKKRSEVSKKLNSFK</sequence>
<dbReference type="EMBL" id="JAUPBM010000026">
    <property type="protein sequence ID" value="MDO7019829.1"/>
    <property type="molecule type" value="Genomic_DNA"/>
</dbReference>
<dbReference type="SMART" id="SM00028">
    <property type="entry name" value="TPR"/>
    <property type="match status" value="3"/>
</dbReference>
<evidence type="ECO:0008006" key="4">
    <source>
        <dbReference type="Google" id="ProtNLM"/>
    </source>
</evidence>
<evidence type="ECO:0000256" key="1">
    <source>
        <dbReference type="PROSITE-ProRule" id="PRU00339"/>
    </source>
</evidence>
<feature type="repeat" description="TPR" evidence="1">
    <location>
        <begin position="263"/>
        <end position="296"/>
    </location>
</feature>
<dbReference type="InterPro" id="IPR011990">
    <property type="entry name" value="TPR-like_helical_dom_sf"/>
</dbReference>
<dbReference type="PROSITE" id="PS50005">
    <property type="entry name" value="TPR"/>
    <property type="match status" value="1"/>
</dbReference>